<dbReference type="InterPro" id="IPR012337">
    <property type="entry name" value="RNaseH-like_sf"/>
</dbReference>
<dbReference type="AlphaFoldDB" id="A0AA36EP92"/>
<evidence type="ECO:0000313" key="2">
    <source>
        <dbReference type="Proteomes" id="UP001177003"/>
    </source>
</evidence>
<evidence type="ECO:0000313" key="1">
    <source>
        <dbReference type="EMBL" id="CAI9300640.1"/>
    </source>
</evidence>
<protein>
    <recommendedName>
        <fullName evidence="3">RNase H type-1 domain-containing protein</fullName>
    </recommendedName>
</protein>
<evidence type="ECO:0008006" key="3">
    <source>
        <dbReference type="Google" id="ProtNLM"/>
    </source>
</evidence>
<dbReference type="Gene3D" id="3.30.420.10">
    <property type="entry name" value="Ribonuclease H-like superfamily/Ribonuclease H"/>
    <property type="match status" value="1"/>
</dbReference>
<dbReference type="Proteomes" id="UP001177003">
    <property type="component" value="Chromosome 9"/>
</dbReference>
<name>A0AA36EP92_LACSI</name>
<organism evidence="1 2">
    <name type="scientific">Lactuca saligna</name>
    <name type="common">Willowleaf lettuce</name>
    <dbReference type="NCBI Taxonomy" id="75948"/>
    <lineage>
        <taxon>Eukaryota</taxon>
        <taxon>Viridiplantae</taxon>
        <taxon>Streptophyta</taxon>
        <taxon>Embryophyta</taxon>
        <taxon>Tracheophyta</taxon>
        <taxon>Spermatophyta</taxon>
        <taxon>Magnoliopsida</taxon>
        <taxon>eudicotyledons</taxon>
        <taxon>Gunneridae</taxon>
        <taxon>Pentapetalae</taxon>
        <taxon>asterids</taxon>
        <taxon>campanulids</taxon>
        <taxon>Asterales</taxon>
        <taxon>Asteraceae</taxon>
        <taxon>Cichorioideae</taxon>
        <taxon>Cichorieae</taxon>
        <taxon>Lactucinae</taxon>
        <taxon>Lactuca</taxon>
    </lineage>
</organism>
<accession>A0AA36EP92</accession>
<reference evidence="1" key="1">
    <citation type="submission" date="2023-04" db="EMBL/GenBank/DDBJ databases">
        <authorList>
            <person name="Vijverberg K."/>
            <person name="Xiong W."/>
            <person name="Schranz E."/>
        </authorList>
    </citation>
    <scope>NUCLEOTIDE SEQUENCE</scope>
</reference>
<dbReference type="InterPro" id="IPR036397">
    <property type="entry name" value="RNaseH_sf"/>
</dbReference>
<gene>
    <name evidence="1" type="ORF">LSALG_LOCUS39263</name>
</gene>
<keyword evidence="2" id="KW-1185">Reference proteome</keyword>
<sequence>MVDIPGTFSSIPKALPVYPLEPEASKDVWELHTDGVASKQGSGAGLILKNPMGDEITYALRFDFQVSNNEAKYKAILEGLRLAQEVGTKLEKRFDVAFPEYTSANNITTNILPKGRICNSGPTMGDDLEVRHIQSITRRGRLSYHHNMKGLAFGSRPDSSRGNFTSHKYFQHNSIPPFYLLLFELSFVPLFSRLAISPAFV</sequence>
<dbReference type="PANTHER" id="PTHR48475">
    <property type="entry name" value="RIBONUCLEASE H"/>
    <property type="match status" value="1"/>
</dbReference>
<dbReference type="EMBL" id="OX465085">
    <property type="protein sequence ID" value="CAI9300640.1"/>
    <property type="molecule type" value="Genomic_DNA"/>
</dbReference>
<dbReference type="SUPFAM" id="SSF53098">
    <property type="entry name" value="Ribonuclease H-like"/>
    <property type="match status" value="1"/>
</dbReference>
<proteinExistence type="predicted"/>
<dbReference type="GO" id="GO:0003676">
    <property type="term" value="F:nucleic acid binding"/>
    <property type="evidence" value="ECO:0007669"/>
    <property type="project" value="InterPro"/>
</dbReference>
<dbReference type="PANTHER" id="PTHR48475:SF2">
    <property type="entry name" value="RIBONUCLEASE H"/>
    <property type="match status" value="1"/>
</dbReference>